<comment type="caution">
    <text evidence="3">The sequence shown here is derived from an EMBL/GenBank/DDBJ whole genome shotgun (WGS) entry which is preliminary data.</text>
</comment>
<sequence length="376" mass="42199">MWVHILPVFYALSLVLLTFNPVDCKGDETIPLIERETHPLFVKPAHPSSSTSPKKLTKGIYPPFKEAVMVIEHSDSNPTSKFIQSNGENDENTFQSASWYLVPQNLMKPWVTSMISNPYDGFLAKQDSYFILNRRRRQPGGDPTGTGGGGTPTAQEIKLTPVLEPINGSKSYDETDCMSLEQVAVILRSSFKPRHKREMIEAKTCLLPNGLECVPIEDRAGSGVFRKRCRCMSAFGNKPVVLDRAHRGKVCYIPAGKGWVSECHNKTWTEYGYPLPYGDPPGANAEQAAQEDAINRPDGSQEPIPYIKWNTIKPKCVPNAECREKGTYIGQRCQCKKGHELIHKEGTCSDAHRFHQKFFGTNLILMSMMMITLNNY</sequence>
<evidence type="ECO:0008006" key="5">
    <source>
        <dbReference type="Google" id="ProtNLM"/>
    </source>
</evidence>
<accession>A0ABP1R0X0</accession>
<feature type="compositionally biased region" description="Gly residues" evidence="1">
    <location>
        <begin position="142"/>
        <end position="151"/>
    </location>
</feature>
<dbReference type="EMBL" id="CAXLJM020000053">
    <property type="protein sequence ID" value="CAL8117025.1"/>
    <property type="molecule type" value="Genomic_DNA"/>
</dbReference>
<evidence type="ECO:0000256" key="2">
    <source>
        <dbReference type="SAM" id="SignalP"/>
    </source>
</evidence>
<feature type="region of interest" description="Disordered" evidence="1">
    <location>
        <begin position="135"/>
        <end position="155"/>
    </location>
</feature>
<protein>
    <recommendedName>
        <fullName evidence="5">DUF4789 domain-containing protein</fullName>
    </recommendedName>
</protein>
<reference evidence="3 4" key="1">
    <citation type="submission" date="2024-08" db="EMBL/GenBank/DDBJ databases">
        <authorList>
            <person name="Cucini C."/>
            <person name="Frati F."/>
        </authorList>
    </citation>
    <scope>NUCLEOTIDE SEQUENCE [LARGE SCALE GENOMIC DNA]</scope>
</reference>
<proteinExistence type="predicted"/>
<evidence type="ECO:0000256" key="1">
    <source>
        <dbReference type="SAM" id="MobiDB-lite"/>
    </source>
</evidence>
<feature type="signal peptide" evidence="2">
    <location>
        <begin position="1"/>
        <end position="24"/>
    </location>
</feature>
<name>A0ABP1R0X0_9HEXA</name>
<organism evidence="3 4">
    <name type="scientific">Orchesella dallaii</name>
    <dbReference type="NCBI Taxonomy" id="48710"/>
    <lineage>
        <taxon>Eukaryota</taxon>
        <taxon>Metazoa</taxon>
        <taxon>Ecdysozoa</taxon>
        <taxon>Arthropoda</taxon>
        <taxon>Hexapoda</taxon>
        <taxon>Collembola</taxon>
        <taxon>Entomobryomorpha</taxon>
        <taxon>Entomobryoidea</taxon>
        <taxon>Orchesellidae</taxon>
        <taxon>Orchesellinae</taxon>
        <taxon>Orchesella</taxon>
    </lineage>
</organism>
<gene>
    <name evidence="3" type="ORF">ODALV1_LOCUS17497</name>
</gene>
<dbReference type="Proteomes" id="UP001642540">
    <property type="component" value="Unassembled WGS sequence"/>
</dbReference>
<keyword evidence="2" id="KW-0732">Signal</keyword>
<evidence type="ECO:0000313" key="3">
    <source>
        <dbReference type="EMBL" id="CAL8117025.1"/>
    </source>
</evidence>
<evidence type="ECO:0000313" key="4">
    <source>
        <dbReference type="Proteomes" id="UP001642540"/>
    </source>
</evidence>
<keyword evidence="4" id="KW-1185">Reference proteome</keyword>
<feature type="chain" id="PRO_5046302012" description="DUF4789 domain-containing protein" evidence="2">
    <location>
        <begin position="25"/>
        <end position="376"/>
    </location>
</feature>